<keyword evidence="2" id="KW-0732">Signal</keyword>
<feature type="compositionally biased region" description="Polar residues" evidence="1">
    <location>
        <begin position="156"/>
        <end position="168"/>
    </location>
</feature>
<reference evidence="3 4" key="1">
    <citation type="submission" date="2018-06" db="EMBL/GenBank/DDBJ databases">
        <title>Complete Genomes of Monosporascus.</title>
        <authorList>
            <person name="Robinson A.J."/>
            <person name="Natvig D.O."/>
        </authorList>
    </citation>
    <scope>NUCLEOTIDE SEQUENCE [LARGE SCALE GENOMIC DNA]</scope>
    <source>
        <strain evidence="3 4">CBS 110550</strain>
    </source>
</reference>
<dbReference type="OrthoDB" id="3561078at2759"/>
<dbReference type="STRING" id="155417.A0A4Q4TSA1"/>
<accession>A0A4Q4TSA1</accession>
<evidence type="ECO:0000256" key="1">
    <source>
        <dbReference type="SAM" id="MobiDB-lite"/>
    </source>
</evidence>
<feature type="signal peptide" evidence="2">
    <location>
        <begin position="1"/>
        <end position="18"/>
    </location>
</feature>
<feature type="compositionally biased region" description="Low complexity" evidence="1">
    <location>
        <begin position="126"/>
        <end position="138"/>
    </location>
</feature>
<name>A0A4Q4TSA1_9PEZI</name>
<protein>
    <recommendedName>
        <fullName evidence="5">Infection structure specific protein</fullName>
    </recommendedName>
</protein>
<proteinExistence type="predicted"/>
<feature type="region of interest" description="Disordered" evidence="1">
    <location>
        <begin position="121"/>
        <end position="174"/>
    </location>
</feature>
<comment type="caution">
    <text evidence="3">The sequence shown here is derived from an EMBL/GenBank/DDBJ whole genome shotgun (WGS) entry which is preliminary data.</text>
</comment>
<dbReference type="EMBL" id="QJNU01000032">
    <property type="protein sequence ID" value="RYP09628.1"/>
    <property type="molecule type" value="Genomic_DNA"/>
</dbReference>
<sequence>MFTKTLLSTTAFAAVASAYIPNLQPRQTDTGIEFTEECQSAMMDLAPLYSAMPTPPPVVMTATAADPCATPDLSGSELSQYESYMSAVSDWADSNSAALASALEECSELTQYASVPVCTGSAAQPTGSSSDDSSSSSDDTSDDTSSDTSSDTGTDEPSNTEDASTTETPGAASRETGMMAAAVVAAAGVLGFLL</sequence>
<evidence type="ECO:0000313" key="3">
    <source>
        <dbReference type="EMBL" id="RYP09628.1"/>
    </source>
</evidence>
<gene>
    <name evidence="3" type="ORF">DL764_001170</name>
</gene>
<feature type="chain" id="PRO_5020318199" description="Infection structure specific protein" evidence="2">
    <location>
        <begin position="19"/>
        <end position="194"/>
    </location>
</feature>
<evidence type="ECO:0008006" key="5">
    <source>
        <dbReference type="Google" id="ProtNLM"/>
    </source>
</evidence>
<dbReference type="Proteomes" id="UP000293360">
    <property type="component" value="Unassembled WGS sequence"/>
</dbReference>
<dbReference type="AlphaFoldDB" id="A0A4Q4TSA1"/>
<evidence type="ECO:0000313" key="4">
    <source>
        <dbReference type="Proteomes" id="UP000293360"/>
    </source>
</evidence>
<organism evidence="3 4">
    <name type="scientific">Monosporascus ibericus</name>
    <dbReference type="NCBI Taxonomy" id="155417"/>
    <lineage>
        <taxon>Eukaryota</taxon>
        <taxon>Fungi</taxon>
        <taxon>Dikarya</taxon>
        <taxon>Ascomycota</taxon>
        <taxon>Pezizomycotina</taxon>
        <taxon>Sordariomycetes</taxon>
        <taxon>Xylariomycetidae</taxon>
        <taxon>Xylariales</taxon>
        <taxon>Xylariales incertae sedis</taxon>
        <taxon>Monosporascus</taxon>
    </lineage>
</organism>
<evidence type="ECO:0000256" key="2">
    <source>
        <dbReference type="SAM" id="SignalP"/>
    </source>
</evidence>
<keyword evidence="4" id="KW-1185">Reference proteome</keyword>